<evidence type="ECO:0000256" key="4">
    <source>
        <dbReference type="SAM" id="Phobius"/>
    </source>
</evidence>
<sequence length="425" mass="47088">MHTLALVSSERTWSHRHLLLYCFPTFFIALAETGMAYTFPQIIVDSGVSNTIMGLIFGIGAFLGIFTDVIFPRILKLKGWKAQFLVSIGLAFSFPLLTLGGIATGGIALFFVATVSWYIFYELLMISQRSFVVGDDKFRAYSKDWGYIYFTYLVAGIAGPIIVQSISATSMTNALLTIMAFTLLAFIFAIFAAWVIKEPKGVKQDLALEVHPPLISEFKYFRLFTSKLFPVMLVAVTVLFIEEMFWNFGALLGESLNIGEGLNWLIITLFSIPMLIGPFVLSRFSVQTGKKRLSLLGLFLAGSVLSLSYVIEYLPLLFVIIFITGVALSFAMPLNDAVFSDYQKRSGKSGLYLISLIRITACTAYFFEPVIAGILSDLLGYKTTFAIVGLSAAVIAALLLLITPKKIHLPQKELHTMELEVGTLY</sequence>
<evidence type="ECO:0000313" key="7">
    <source>
        <dbReference type="Proteomes" id="UP000176608"/>
    </source>
</evidence>
<evidence type="ECO:0000259" key="5">
    <source>
        <dbReference type="PROSITE" id="PS50850"/>
    </source>
</evidence>
<feature type="transmembrane region" description="Helical" evidence="4">
    <location>
        <begin position="317"/>
        <end position="338"/>
    </location>
</feature>
<protein>
    <recommendedName>
        <fullName evidence="5">Major facilitator superfamily (MFS) profile domain-containing protein</fullName>
    </recommendedName>
</protein>
<name>A0A1F4URP2_UNCKA</name>
<feature type="transmembrane region" description="Helical" evidence="4">
    <location>
        <begin position="147"/>
        <end position="168"/>
    </location>
</feature>
<evidence type="ECO:0000256" key="3">
    <source>
        <dbReference type="ARBA" id="ARBA00023136"/>
    </source>
</evidence>
<dbReference type="PROSITE" id="PS50850">
    <property type="entry name" value="MFS"/>
    <property type="match status" value="1"/>
</dbReference>
<feature type="domain" description="Major facilitator superfamily (MFS) profile" evidence="5">
    <location>
        <begin position="223"/>
        <end position="425"/>
    </location>
</feature>
<dbReference type="InterPro" id="IPR020846">
    <property type="entry name" value="MFS_dom"/>
</dbReference>
<dbReference type="InterPro" id="IPR036259">
    <property type="entry name" value="MFS_trans_sf"/>
</dbReference>
<feature type="transmembrane region" description="Helical" evidence="4">
    <location>
        <begin position="293"/>
        <end position="311"/>
    </location>
</feature>
<feature type="transmembrane region" description="Helical" evidence="4">
    <location>
        <begin position="18"/>
        <end position="39"/>
    </location>
</feature>
<feature type="transmembrane region" description="Helical" evidence="4">
    <location>
        <begin position="51"/>
        <end position="71"/>
    </location>
</feature>
<keyword evidence="2 4" id="KW-1133">Transmembrane helix</keyword>
<comment type="caution">
    <text evidence="6">The sequence shown here is derived from an EMBL/GenBank/DDBJ whole genome shotgun (WGS) entry which is preliminary data.</text>
</comment>
<dbReference type="SUPFAM" id="SSF103473">
    <property type="entry name" value="MFS general substrate transporter"/>
    <property type="match status" value="2"/>
</dbReference>
<feature type="transmembrane region" description="Helical" evidence="4">
    <location>
        <begin position="174"/>
        <end position="196"/>
    </location>
</feature>
<evidence type="ECO:0000256" key="2">
    <source>
        <dbReference type="ARBA" id="ARBA00022989"/>
    </source>
</evidence>
<dbReference type="GO" id="GO:0022857">
    <property type="term" value="F:transmembrane transporter activity"/>
    <property type="evidence" value="ECO:0007669"/>
    <property type="project" value="InterPro"/>
</dbReference>
<dbReference type="InterPro" id="IPR011701">
    <property type="entry name" value="MFS"/>
</dbReference>
<organism evidence="6 7">
    <name type="scientific">candidate division WWE3 bacterium RIFCSPHIGHO2_01_FULL_42_13</name>
    <dbReference type="NCBI Taxonomy" id="1802617"/>
    <lineage>
        <taxon>Bacteria</taxon>
        <taxon>Katanobacteria</taxon>
    </lineage>
</organism>
<feature type="transmembrane region" description="Helical" evidence="4">
    <location>
        <begin position="379"/>
        <end position="402"/>
    </location>
</feature>
<dbReference type="Pfam" id="PF07690">
    <property type="entry name" value="MFS_1"/>
    <property type="match status" value="1"/>
</dbReference>
<feature type="transmembrane region" description="Helical" evidence="4">
    <location>
        <begin position="228"/>
        <end position="249"/>
    </location>
</feature>
<evidence type="ECO:0000256" key="1">
    <source>
        <dbReference type="ARBA" id="ARBA00022692"/>
    </source>
</evidence>
<feature type="transmembrane region" description="Helical" evidence="4">
    <location>
        <begin position="83"/>
        <end position="102"/>
    </location>
</feature>
<proteinExistence type="predicted"/>
<feature type="transmembrane region" description="Helical" evidence="4">
    <location>
        <begin position="350"/>
        <end position="367"/>
    </location>
</feature>
<keyword evidence="3 4" id="KW-0472">Membrane</keyword>
<evidence type="ECO:0000313" key="6">
    <source>
        <dbReference type="EMBL" id="OGC47647.1"/>
    </source>
</evidence>
<keyword evidence="1 4" id="KW-0812">Transmembrane</keyword>
<feature type="transmembrane region" description="Helical" evidence="4">
    <location>
        <begin position="108"/>
        <end position="126"/>
    </location>
</feature>
<feature type="transmembrane region" description="Helical" evidence="4">
    <location>
        <begin position="261"/>
        <end position="281"/>
    </location>
</feature>
<dbReference type="AlphaFoldDB" id="A0A1F4URP2"/>
<gene>
    <name evidence="6" type="ORF">A2886_02590</name>
</gene>
<dbReference type="Proteomes" id="UP000176608">
    <property type="component" value="Unassembled WGS sequence"/>
</dbReference>
<accession>A0A1F4URP2</accession>
<dbReference type="Gene3D" id="1.20.1250.20">
    <property type="entry name" value="MFS general substrate transporter like domains"/>
    <property type="match status" value="2"/>
</dbReference>
<dbReference type="EMBL" id="MEVA01000006">
    <property type="protein sequence ID" value="OGC47647.1"/>
    <property type="molecule type" value="Genomic_DNA"/>
</dbReference>
<reference evidence="6 7" key="1">
    <citation type="journal article" date="2016" name="Nat. Commun.">
        <title>Thousands of microbial genomes shed light on interconnected biogeochemical processes in an aquifer system.</title>
        <authorList>
            <person name="Anantharaman K."/>
            <person name="Brown C.T."/>
            <person name="Hug L.A."/>
            <person name="Sharon I."/>
            <person name="Castelle C.J."/>
            <person name="Probst A.J."/>
            <person name="Thomas B.C."/>
            <person name="Singh A."/>
            <person name="Wilkins M.J."/>
            <person name="Karaoz U."/>
            <person name="Brodie E.L."/>
            <person name="Williams K.H."/>
            <person name="Hubbard S.S."/>
            <person name="Banfield J.F."/>
        </authorList>
    </citation>
    <scope>NUCLEOTIDE SEQUENCE [LARGE SCALE GENOMIC DNA]</scope>
</reference>